<dbReference type="VEuPathDB" id="TrichDB:TVAGG3_0408430"/>
<sequence>MDDDKELFISYASRDGFDANQMLEKEYFIFYPEIFSVYNTLLELYCYYGSVNCFKFLRSKYNSKMYLRDLERSFLGGNPAIINECLKFLKPDQDCMEYAIILHNIDFITYLKNEYDLKINLDSCCQYNNLQALLIYLNETQDIKKCFIYSSGFNIPSICEYFLNHGADVNEKEEIHSRIPLHFAAQYNCKEIAEILISHGSNIDALSYYNTITPLFNAVEFNSLETADLLLSHGADIAEFNINGIAPFTAAIVERNKEMIEIFLSHCSDVNIKFSGITLLHYAVLFNSKELAELLISKGVNVNKKDKDGRTALYYAESTEQNELIELLMSNGADVSSKD</sequence>
<proteinExistence type="predicted"/>
<protein>
    <recommendedName>
        <fullName evidence="2">DUF3447 domain-containing protein</fullName>
    </recommendedName>
</protein>
<keyword evidence="4" id="KW-1185">Reference proteome</keyword>
<dbReference type="PROSITE" id="PS50297">
    <property type="entry name" value="ANK_REP_REGION"/>
    <property type="match status" value="4"/>
</dbReference>
<dbReference type="PRINTS" id="PR01415">
    <property type="entry name" value="ANKYRIN"/>
</dbReference>
<dbReference type="STRING" id="5722.A2ENL6"/>
<dbReference type="Pfam" id="PF12796">
    <property type="entry name" value="Ank_2"/>
    <property type="match status" value="2"/>
</dbReference>
<dbReference type="Proteomes" id="UP000001542">
    <property type="component" value="Unassembled WGS sequence"/>
</dbReference>
<dbReference type="SMR" id="A2ENL6"/>
<feature type="domain" description="DUF3447" evidence="2">
    <location>
        <begin position="62"/>
        <end position="136"/>
    </location>
</feature>
<name>A2ENL6_TRIV3</name>
<evidence type="ECO:0000259" key="2">
    <source>
        <dbReference type="Pfam" id="PF11929"/>
    </source>
</evidence>
<dbReference type="PANTHER" id="PTHR24182">
    <property type="entry name" value="ANKYRIN REPEAT AND SOCS BOX CONTAINING 4"/>
    <property type="match status" value="1"/>
</dbReference>
<accession>A2ENL6</accession>
<dbReference type="VEuPathDB" id="TrichDB:TVAG_100390"/>
<reference evidence="3" key="2">
    <citation type="journal article" date="2007" name="Science">
        <title>Draft genome sequence of the sexually transmitted pathogen Trichomonas vaginalis.</title>
        <authorList>
            <person name="Carlton J.M."/>
            <person name="Hirt R.P."/>
            <person name="Silva J.C."/>
            <person name="Delcher A.L."/>
            <person name="Schatz M."/>
            <person name="Zhao Q."/>
            <person name="Wortman J.R."/>
            <person name="Bidwell S.L."/>
            <person name="Alsmark U.C.M."/>
            <person name="Besteiro S."/>
            <person name="Sicheritz-Ponten T."/>
            <person name="Noel C.J."/>
            <person name="Dacks J.B."/>
            <person name="Foster P.G."/>
            <person name="Simillion C."/>
            <person name="Van de Peer Y."/>
            <person name="Miranda-Saavedra D."/>
            <person name="Barton G.J."/>
            <person name="Westrop G.D."/>
            <person name="Mueller S."/>
            <person name="Dessi D."/>
            <person name="Fiori P.L."/>
            <person name="Ren Q."/>
            <person name="Paulsen I."/>
            <person name="Zhang H."/>
            <person name="Bastida-Corcuera F.D."/>
            <person name="Simoes-Barbosa A."/>
            <person name="Brown M.T."/>
            <person name="Hayes R.D."/>
            <person name="Mukherjee M."/>
            <person name="Okumura C.Y."/>
            <person name="Schneider R."/>
            <person name="Smith A.J."/>
            <person name="Vanacova S."/>
            <person name="Villalvazo M."/>
            <person name="Haas B.J."/>
            <person name="Pertea M."/>
            <person name="Feldblyum T.V."/>
            <person name="Utterback T.R."/>
            <person name="Shu C.L."/>
            <person name="Osoegawa K."/>
            <person name="de Jong P.J."/>
            <person name="Hrdy I."/>
            <person name="Horvathova L."/>
            <person name="Zubacova Z."/>
            <person name="Dolezal P."/>
            <person name="Malik S.B."/>
            <person name="Logsdon J.M. Jr."/>
            <person name="Henze K."/>
            <person name="Gupta A."/>
            <person name="Wang C.C."/>
            <person name="Dunne R.L."/>
            <person name="Upcroft J.A."/>
            <person name="Upcroft P."/>
            <person name="White O."/>
            <person name="Salzberg S.L."/>
            <person name="Tang P."/>
            <person name="Chiu C.-H."/>
            <person name="Lee Y.-S."/>
            <person name="Embley T.M."/>
            <person name="Coombs G.H."/>
            <person name="Mottram J.C."/>
            <person name="Tachezy J."/>
            <person name="Fraser-Liggett C.M."/>
            <person name="Johnson P.J."/>
        </authorList>
    </citation>
    <scope>NUCLEOTIDE SEQUENCE [LARGE SCALE GENOMIC DNA]</scope>
    <source>
        <strain evidence="3">G3</strain>
    </source>
</reference>
<dbReference type="InParanoid" id="A2ENL6"/>
<dbReference type="PANTHER" id="PTHR24182:SF13">
    <property type="entry name" value="LD18443P"/>
    <property type="match status" value="1"/>
</dbReference>
<evidence type="ECO:0000313" key="3">
    <source>
        <dbReference type="EMBL" id="EAY05716.1"/>
    </source>
</evidence>
<feature type="repeat" description="ANK" evidence="1">
    <location>
        <begin position="308"/>
        <end position="339"/>
    </location>
</feature>
<dbReference type="InterPro" id="IPR036770">
    <property type="entry name" value="Ankyrin_rpt-contain_sf"/>
</dbReference>
<dbReference type="Gene3D" id="1.25.40.20">
    <property type="entry name" value="Ankyrin repeat-containing domain"/>
    <property type="match status" value="1"/>
</dbReference>
<dbReference type="InterPro" id="IPR020683">
    <property type="entry name" value="DUF3447"/>
</dbReference>
<gene>
    <name evidence="3" type="ORF">TVAG_100390</name>
</gene>
<feature type="repeat" description="ANK" evidence="1">
    <location>
        <begin position="210"/>
        <end position="242"/>
    </location>
</feature>
<evidence type="ECO:0000256" key="1">
    <source>
        <dbReference type="PROSITE-ProRule" id="PRU00023"/>
    </source>
</evidence>
<keyword evidence="1" id="KW-0040">ANK repeat</keyword>
<dbReference type="InterPro" id="IPR002110">
    <property type="entry name" value="Ankyrin_rpt"/>
</dbReference>
<dbReference type="SUPFAM" id="SSF48403">
    <property type="entry name" value="Ankyrin repeat"/>
    <property type="match status" value="1"/>
</dbReference>
<dbReference type="AlphaFoldDB" id="A2ENL6"/>
<feature type="repeat" description="ANK" evidence="1">
    <location>
        <begin position="275"/>
        <end position="307"/>
    </location>
</feature>
<evidence type="ECO:0000313" key="4">
    <source>
        <dbReference type="Proteomes" id="UP000001542"/>
    </source>
</evidence>
<feature type="repeat" description="ANK" evidence="1">
    <location>
        <begin position="176"/>
        <end position="208"/>
    </location>
</feature>
<dbReference type="KEGG" id="tva:4763586"/>
<dbReference type="eggNOG" id="KOG4177">
    <property type="taxonomic scope" value="Eukaryota"/>
</dbReference>
<dbReference type="SMART" id="SM00248">
    <property type="entry name" value="ANK"/>
    <property type="match status" value="7"/>
</dbReference>
<reference evidence="3" key="1">
    <citation type="submission" date="2006-10" db="EMBL/GenBank/DDBJ databases">
        <authorList>
            <person name="Amadeo P."/>
            <person name="Zhao Q."/>
            <person name="Wortman J."/>
            <person name="Fraser-Liggett C."/>
            <person name="Carlton J."/>
        </authorList>
    </citation>
    <scope>NUCLEOTIDE SEQUENCE</scope>
    <source>
        <strain evidence="3">G3</strain>
    </source>
</reference>
<dbReference type="PROSITE" id="PS50088">
    <property type="entry name" value="ANK_REPEAT"/>
    <property type="match status" value="4"/>
</dbReference>
<dbReference type="RefSeq" id="XP_001317939.1">
    <property type="nucleotide sequence ID" value="XM_001317904.1"/>
</dbReference>
<dbReference type="Pfam" id="PF11929">
    <property type="entry name" value="DUF3447"/>
    <property type="match status" value="1"/>
</dbReference>
<organism evidence="3 4">
    <name type="scientific">Trichomonas vaginalis (strain ATCC PRA-98 / G3)</name>
    <dbReference type="NCBI Taxonomy" id="412133"/>
    <lineage>
        <taxon>Eukaryota</taxon>
        <taxon>Metamonada</taxon>
        <taxon>Parabasalia</taxon>
        <taxon>Trichomonadida</taxon>
        <taxon>Trichomonadidae</taxon>
        <taxon>Trichomonas</taxon>
    </lineage>
</organism>
<dbReference type="EMBL" id="DS113441">
    <property type="protein sequence ID" value="EAY05716.1"/>
    <property type="molecule type" value="Genomic_DNA"/>
</dbReference>
<dbReference type="OrthoDB" id="2980193at2759"/>